<feature type="transmembrane region" description="Helical" evidence="1">
    <location>
        <begin position="150"/>
        <end position="172"/>
    </location>
</feature>
<sequence length="356" mass="40312">MTFKQVNRLWWSQSWHWLLGFVAVILLIGMGTAVKTTQLQAQQVQQTPQLRISQAQDYQKHPENYRLNGKQVTLAAYWVAQNQFFQKDQFKVHDYQLRTDVAPNVWFYLVTLIVGLILAFWGRRTHYAELLFSLGVTRTQLFVTQLGQGLAVVASVLVAQMLHWLWIILVIPERYQIYRDLPGLIENSLVVVMISLGLLILGWFMGQLTDRFWLAGLLAGLSWRFIAGLWSNAGYAALFFGEEAASPESWVDAHAVVTSGIIAGVTLVGIGLIWRLSLTWSAERTGAYRPTGLQQWLLVGVMTIAGGSLIGDFLLRPFMMSVLPWYEIIGMIVLLGILLVGVNYQRYRSVEVRHGA</sequence>
<dbReference type="Proteomes" id="UP001227831">
    <property type="component" value="Unassembled WGS sequence"/>
</dbReference>
<dbReference type="EMBL" id="JAVCWF010000001">
    <property type="protein sequence ID" value="MDQ7937543.1"/>
    <property type="molecule type" value="Genomic_DNA"/>
</dbReference>
<keyword evidence="1" id="KW-0812">Transmembrane</keyword>
<feature type="transmembrane region" description="Helical" evidence="1">
    <location>
        <begin position="296"/>
        <end position="315"/>
    </location>
</feature>
<feature type="transmembrane region" description="Helical" evidence="1">
    <location>
        <begin position="184"/>
        <end position="206"/>
    </location>
</feature>
<protein>
    <recommendedName>
        <fullName evidence="4">ABC transporter permease</fullName>
    </recommendedName>
</protein>
<keyword evidence="1" id="KW-1133">Transmembrane helix</keyword>
<dbReference type="RefSeq" id="WP_308703284.1">
    <property type="nucleotide sequence ID" value="NZ_AP027463.1"/>
</dbReference>
<comment type="caution">
    <text evidence="2">The sequence shown here is derived from an EMBL/GenBank/DDBJ whole genome shotgun (WGS) entry which is preliminary data.</text>
</comment>
<feature type="transmembrane region" description="Helical" evidence="1">
    <location>
        <begin position="322"/>
        <end position="344"/>
    </location>
</feature>
<keyword evidence="3" id="KW-1185">Reference proteome</keyword>
<evidence type="ECO:0000313" key="2">
    <source>
        <dbReference type="EMBL" id="MDQ7937543.1"/>
    </source>
</evidence>
<feature type="transmembrane region" description="Helical" evidence="1">
    <location>
        <begin position="253"/>
        <end position="276"/>
    </location>
</feature>
<evidence type="ECO:0000313" key="3">
    <source>
        <dbReference type="Proteomes" id="UP001227831"/>
    </source>
</evidence>
<keyword evidence="1" id="KW-0472">Membrane</keyword>
<gene>
    <name evidence="2" type="ORF">RA086_07860</name>
</gene>
<reference evidence="2 3" key="1">
    <citation type="journal article" date="2023" name="Int. J. Syst. Evol. Microbiol.">
        <title>Lactiplantibacillus brownii sp. nov., a novel psychrotolerant species isolated from sauerkraut.</title>
        <authorList>
            <person name="Heng Y.C."/>
            <person name="Silvaraju S."/>
            <person name="Lee J.K.Y."/>
            <person name="Kittelmann S."/>
        </authorList>
    </citation>
    <scope>NUCLEOTIDE SEQUENCE [LARGE SCALE GENOMIC DNA]</scope>
    <source>
        <strain evidence="2 3">WILCCON 0030</strain>
    </source>
</reference>
<feature type="transmembrane region" description="Helical" evidence="1">
    <location>
        <begin position="105"/>
        <end position="122"/>
    </location>
</feature>
<proteinExistence type="predicted"/>
<name>A0ABU1A9K3_9LACO</name>
<organism evidence="2 3">
    <name type="scientific">Lactiplantibacillus brownii</name>
    <dbReference type="NCBI Taxonomy" id="3069269"/>
    <lineage>
        <taxon>Bacteria</taxon>
        <taxon>Bacillati</taxon>
        <taxon>Bacillota</taxon>
        <taxon>Bacilli</taxon>
        <taxon>Lactobacillales</taxon>
        <taxon>Lactobacillaceae</taxon>
        <taxon>Lactiplantibacillus</taxon>
    </lineage>
</organism>
<feature type="transmembrane region" description="Helical" evidence="1">
    <location>
        <begin position="15"/>
        <end position="34"/>
    </location>
</feature>
<evidence type="ECO:0000256" key="1">
    <source>
        <dbReference type="SAM" id="Phobius"/>
    </source>
</evidence>
<accession>A0ABU1A9K3</accession>
<evidence type="ECO:0008006" key="4">
    <source>
        <dbReference type="Google" id="ProtNLM"/>
    </source>
</evidence>